<dbReference type="PANTHER" id="PTHR43767:SF11">
    <property type="entry name" value="MEDIUM-CHAIN-FATTY-ACID--COA LIGASE"/>
    <property type="match status" value="1"/>
</dbReference>
<dbReference type="CDD" id="cd12119">
    <property type="entry name" value="ttLC_FACS_AlkK_like"/>
    <property type="match status" value="1"/>
</dbReference>
<dbReference type="EC" id="6.2.1.3" evidence="3"/>
<accession>A0ABY5TMH6</accession>
<reference evidence="3" key="1">
    <citation type="submission" date="2022-08" db="EMBL/GenBank/DDBJ databases">
        <title>Catabolic pathway analysis in culturable SAR92 clade bacteria reveals their overlooked roles in DMSP degradation in coastal seas.</title>
        <authorList>
            <person name="He X."/>
            <person name="Zhang X."/>
            <person name="Zhang Y."/>
        </authorList>
    </citation>
    <scope>NUCLEOTIDE SEQUENCE</scope>
    <source>
        <strain evidence="3">H455</strain>
    </source>
</reference>
<dbReference type="InterPro" id="IPR000873">
    <property type="entry name" value="AMP-dep_synth/lig_dom"/>
</dbReference>
<keyword evidence="3" id="KW-0436">Ligase</keyword>
<protein>
    <submittedName>
        <fullName evidence="3">Long-chain-fatty-acid--CoA ligase</fullName>
        <ecNumber evidence="3">6.2.1.3</ecNumber>
    </submittedName>
</protein>
<sequence length="540" mass="59743">MNGLMMDSQLTITSIMKHADLINGKSEIVSVTGDNPLHKYTYKDAFRRVRQMANALQKVGFQPGDRIATLAWNDYRHFELYYAISCSGQVCHTVNPRLFPEQIDFIINHAEDQFIFTDPMFVPLLEQLQNSLSTVRGYVVMTDAANMPETSLANAYCYETFIEGESDSFDWPELEENSASSMCYTSGTTGNPKGVLYSHRSTVLHSIVGSTPDVMNLASKDVVMPIVPMFHVNAWGTAYNGPMVGAKLVFPGPKMADGETLTNLINSEKVNYSLGVPTVWLALVGYLNATGKTIETLKSVVSGGSACPLSLMQEMEKHGVMVHMGWGMTEMSPLGSYNRPQEWMKDGTQEEQDTRRVRAGRVVFGVEMKIVDGDNNELPWDGVASGVLLVKGPWVCSGYYRLDDKPAVDADGWFNTGDMAAIDEQGYVTITDRIKDVIKSGGEWISSIDVENAAMAHPDVQEAAVIGVSHPKWTERPLLIVIPVEGSSPDKDAILASLEGKIAKWWTPEDCVFVEEIPHTATGKISKKDLRDQFKDYVYS</sequence>
<dbReference type="Pfam" id="PF00501">
    <property type="entry name" value="AMP-binding"/>
    <property type="match status" value="1"/>
</dbReference>
<feature type="domain" description="AMP-binding enzyme C-terminal" evidence="2">
    <location>
        <begin position="450"/>
        <end position="524"/>
    </location>
</feature>
<gene>
    <name evidence="3" type="ORF">NYF23_00250</name>
</gene>
<organism evidence="3 4">
    <name type="scientific">SAR92 clade bacterium H455</name>
    <dbReference type="NCBI Taxonomy" id="2974818"/>
    <lineage>
        <taxon>Bacteria</taxon>
        <taxon>Pseudomonadati</taxon>
        <taxon>Pseudomonadota</taxon>
        <taxon>Gammaproteobacteria</taxon>
        <taxon>Cellvibrionales</taxon>
        <taxon>Porticoccaceae</taxon>
        <taxon>SAR92 clade</taxon>
    </lineage>
</organism>
<dbReference type="PANTHER" id="PTHR43767">
    <property type="entry name" value="LONG-CHAIN-FATTY-ACID--COA LIGASE"/>
    <property type="match status" value="1"/>
</dbReference>
<dbReference type="EMBL" id="CP103416">
    <property type="protein sequence ID" value="UVW35052.1"/>
    <property type="molecule type" value="Genomic_DNA"/>
</dbReference>
<dbReference type="Pfam" id="PF13193">
    <property type="entry name" value="AMP-binding_C"/>
    <property type="match status" value="1"/>
</dbReference>
<feature type="domain" description="AMP-dependent synthetase/ligase" evidence="1">
    <location>
        <begin position="36"/>
        <end position="400"/>
    </location>
</feature>
<dbReference type="PROSITE" id="PS00455">
    <property type="entry name" value="AMP_BINDING"/>
    <property type="match status" value="1"/>
</dbReference>
<evidence type="ECO:0000259" key="2">
    <source>
        <dbReference type="Pfam" id="PF13193"/>
    </source>
</evidence>
<dbReference type="Gene3D" id="3.30.300.30">
    <property type="match status" value="1"/>
</dbReference>
<dbReference type="InterPro" id="IPR042099">
    <property type="entry name" value="ANL_N_sf"/>
</dbReference>
<evidence type="ECO:0000313" key="3">
    <source>
        <dbReference type="EMBL" id="UVW35052.1"/>
    </source>
</evidence>
<dbReference type="InterPro" id="IPR020845">
    <property type="entry name" value="AMP-binding_CS"/>
</dbReference>
<dbReference type="Proteomes" id="UP001059934">
    <property type="component" value="Chromosome"/>
</dbReference>
<dbReference type="InterPro" id="IPR050237">
    <property type="entry name" value="ATP-dep_AMP-bd_enzyme"/>
</dbReference>
<dbReference type="NCBIfam" id="NF004837">
    <property type="entry name" value="PRK06187.1"/>
    <property type="match status" value="1"/>
</dbReference>
<proteinExistence type="predicted"/>
<keyword evidence="4" id="KW-1185">Reference proteome</keyword>
<name>A0ABY5TMH6_9GAMM</name>
<dbReference type="SUPFAM" id="SSF56801">
    <property type="entry name" value="Acetyl-CoA synthetase-like"/>
    <property type="match status" value="1"/>
</dbReference>
<evidence type="ECO:0000259" key="1">
    <source>
        <dbReference type="Pfam" id="PF00501"/>
    </source>
</evidence>
<dbReference type="Gene3D" id="3.40.50.12780">
    <property type="entry name" value="N-terminal domain of ligase-like"/>
    <property type="match status" value="1"/>
</dbReference>
<dbReference type="InterPro" id="IPR025110">
    <property type="entry name" value="AMP-bd_C"/>
</dbReference>
<evidence type="ECO:0000313" key="4">
    <source>
        <dbReference type="Proteomes" id="UP001059934"/>
    </source>
</evidence>
<dbReference type="GO" id="GO:0004467">
    <property type="term" value="F:long-chain fatty acid-CoA ligase activity"/>
    <property type="evidence" value="ECO:0007669"/>
    <property type="project" value="UniProtKB-EC"/>
</dbReference>
<dbReference type="InterPro" id="IPR045851">
    <property type="entry name" value="AMP-bd_C_sf"/>
</dbReference>